<sequence length="66" mass="7582">MPPPHSRPSLPILWLPAPILFSRKLMASLLLGLLEFPGWTRCSDKPKAFTYNQHCRSLWNPHLLCS</sequence>
<dbReference type="EMBL" id="CH473963">
    <property type="protein sequence ID" value="EDM00019.1"/>
    <property type="molecule type" value="Genomic_DNA"/>
</dbReference>
<protein>
    <submittedName>
        <fullName evidence="2">RCG35747</fullName>
    </submittedName>
</protein>
<gene>
    <name evidence="2" type="ORF">rCG_35747</name>
</gene>
<feature type="chain" id="PRO_5039921270" evidence="1">
    <location>
        <begin position="43"/>
        <end position="66"/>
    </location>
</feature>
<proteinExistence type="predicted"/>
<organism evidence="2 3">
    <name type="scientific">Rattus norvegicus</name>
    <name type="common">Rat</name>
    <dbReference type="NCBI Taxonomy" id="10116"/>
    <lineage>
        <taxon>Eukaryota</taxon>
        <taxon>Metazoa</taxon>
        <taxon>Chordata</taxon>
        <taxon>Craniata</taxon>
        <taxon>Vertebrata</taxon>
        <taxon>Euteleostomi</taxon>
        <taxon>Mammalia</taxon>
        <taxon>Eutheria</taxon>
        <taxon>Euarchontoglires</taxon>
        <taxon>Glires</taxon>
        <taxon>Rodentia</taxon>
        <taxon>Myomorpha</taxon>
        <taxon>Muroidea</taxon>
        <taxon>Muridae</taxon>
        <taxon>Murinae</taxon>
        <taxon>Rattus</taxon>
    </lineage>
</organism>
<dbReference type="Proteomes" id="UP000234681">
    <property type="component" value="Chromosome 14"/>
</dbReference>
<evidence type="ECO:0000313" key="3">
    <source>
        <dbReference type="Proteomes" id="UP000234681"/>
    </source>
</evidence>
<evidence type="ECO:0000256" key="1">
    <source>
        <dbReference type="SAM" id="SignalP"/>
    </source>
</evidence>
<evidence type="ECO:0000313" key="2">
    <source>
        <dbReference type="EMBL" id="EDM00019.1"/>
    </source>
</evidence>
<feature type="signal peptide" evidence="1">
    <location>
        <begin position="1"/>
        <end position="42"/>
    </location>
</feature>
<keyword evidence="1" id="KW-0732">Signal</keyword>
<dbReference type="AlphaFoldDB" id="A6IJV5"/>
<accession>A6IJV5</accession>
<reference evidence="3" key="1">
    <citation type="submission" date="2005-09" db="EMBL/GenBank/DDBJ databases">
        <authorList>
            <person name="Mural R.J."/>
            <person name="Li P.W."/>
            <person name="Adams M.D."/>
            <person name="Amanatides P.G."/>
            <person name="Baden-Tillson H."/>
            <person name="Barnstead M."/>
            <person name="Chin S.H."/>
            <person name="Dew I."/>
            <person name="Evans C.A."/>
            <person name="Ferriera S."/>
            <person name="Flanigan M."/>
            <person name="Fosler C."/>
            <person name="Glodek A."/>
            <person name="Gu Z."/>
            <person name="Holt R.A."/>
            <person name="Jennings D."/>
            <person name="Kraft C.L."/>
            <person name="Lu F."/>
            <person name="Nguyen T."/>
            <person name="Nusskern D.R."/>
            <person name="Pfannkoch C.M."/>
            <person name="Sitter C."/>
            <person name="Sutton G.G."/>
            <person name="Venter J.C."/>
            <person name="Wang Z."/>
            <person name="Woodage T."/>
            <person name="Zheng X.H."/>
            <person name="Zhong F."/>
        </authorList>
    </citation>
    <scope>NUCLEOTIDE SEQUENCE [LARGE SCALE GENOMIC DNA]</scope>
    <source>
        <strain>BN</strain>
        <strain evidence="3">Sprague-Dawley</strain>
    </source>
</reference>
<name>A6IJV5_RAT</name>